<dbReference type="RefSeq" id="WP_075393148.1">
    <property type="nucleotide sequence ID" value="NZ_JAXBCZ010000001.1"/>
</dbReference>
<evidence type="ECO:0000256" key="7">
    <source>
        <dbReference type="ARBA" id="ARBA00022840"/>
    </source>
</evidence>
<dbReference type="EC" id="2.7.13.3" evidence="2"/>
<keyword evidence="3" id="KW-0597">Phosphoprotein</keyword>
<evidence type="ECO:0000256" key="2">
    <source>
        <dbReference type="ARBA" id="ARBA00012438"/>
    </source>
</evidence>
<sequence length="356" mass="36823">MPAPDVPPRHSPLGRAITGLTVIVLGLGTLVGYSPDPSQRAQMTVLLVMAGLVAASLWLRRRDQRAYERRLAQETAARAVAEDRLVIARELHDAVSGNLGAITVRCAVARRLETTPDGLRTALDDVETASREATDALRRMLAVLRDESRPPTPGAVAAVSTGAPGGAPVPEPAAVNSLAESLRELIGKARRTGVTVDLDADAYTGADADVAQAAAMADGLPAPTAQAAARVVAEALANTARHAGPTRARVTLRREPGRLRIVVVDDGPVTGWEPHPGAGQGLRGLHERLTALGGTLTAGPRADAPGFAIEAILPIAADDAARPTGSTRRSGDSAGPERGPASESPDTDPRSDRGNP</sequence>
<evidence type="ECO:0000256" key="4">
    <source>
        <dbReference type="ARBA" id="ARBA00022679"/>
    </source>
</evidence>
<evidence type="ECO:0000256" key="3">
    <source>
        <dbReference type="ARBA" id="ARBA00022553"/>
    </source>
</evidence>
<evidence type="ECO:0000256" key="8">
    <source>
        <dbReference type="ARBA" id="ARBA00023012"/>
    </source>
</evidence>
<dbReference type="InterPro" id="IPR050482">
    <property type="entry name" value="Sensor_HK_TwoCompSys"/>
</dbReference>
<evidence type="ECO:0000256" key="1">
    <source>
        <dbReference type="ARBA" id="ARBA00000085"/>
    </source>
</evidence>
<evidence type="ECO:0000313" key="14">
    <source>
        <dbReference type="Proteomes" id="UP001289581"/>
    </source>
</evidence>
<dbReference type="GO" id="GO:0005524">
    <property type="term" value="F:ATP binding"/>
    <property type="evidence" value="ECO:0007669"/>
    <property type="project" value="UniProtKB-KW"/>
</dbReference>
<evidence type="ECO:0000259" key="11">
    <source>
        <dbReference type="Pfam" id="PF07730"/>
    </source>
</evidence>
<dbReference type="EMBL" id="JAXBCZ010000001">
    <property type="protein sequence ID" value="MEA1304705.1"/>
    <property type="molecule type" value="Genomic_DNA"/>
</dbReference>
<dbReference type="InterPro" id="IPR011712">
    <property type="entry name" value="Sig_transdc_His_kin_sub3_dim/P"/>
</dbReference>
<dbReference type="Gene3D" id="1.20.5.1930">
    <property type="match status" value="1"/>
</dbReference>
<keyword evidence="10" id="KW-0812">Transmembrane</keyword>
<dbReference type="PANTHER" id="PTHR24421">
    <property type="entry name" value="NITRATE/NITRITE SENSOR PROTEIN NARX-RELATED"/>
    <property type="match status" value="1"/>
</dbReference>
<keyword evidence="5" id="KW-0547">Nucleotide-binding</keyword>
<keyword evidence="4" id="KW-0808">Transferase</keyword>
<protein>
    <recommendedName>
        <fullName evidence="2">histidine kinase</fullName>
        <ecNumber evidence="2">2.7.13.3</ecNumber>
    </recommendedName>
</protein>
<comment type="caution">
    <text evidence="13">The sequence shown here is derived from an EMBL/GenBank/DDBJ whole genome shotgun (WGS) entry which is preliminary data.</text>
</comment>
<proteinExistence type="predicted"/>
<dbReference type="GO" id="GO:0046983">
    <property type="term" value="F:protein dimerization activity"/>
    <property type="evidence" value="ECO:0007669"/>
    <property type="project" value="InterPro"/>
</dbReference>
<evidence type="ECO:0000256" key="10">
    <source>
        <dbReference type="SAM" id="Phobius"/>
    </source>
</evidence>
<dbReference type="CDD" id="cd16917">
    <property type="entry name" value="HATPase_UhpB-NarQ-NarX-like"/>
    <property type="match status" value="1"/>
</dbReference>
<dbReference type="Proteomes" id="UP001289581">
    <property type="component" value="Unassembled WGS sequence"/>
</dbReference>
<dbReference type="Pfam" id="PF07730">
    <property type="entry name" value="HisKA_3"/>
    <property type="match status" value="1"/>
</dbReference>
<name>A0AAW9KHX7_9ACTO</name>
<dbReference type="InterPro" id="IPR003594">
    <property type="entry name" value="HATPase_dom"/>
</dbReference>
<keyword evidence="14" id="KW-1185">Reference proteome</keyword>
<comment type="catalytic activity">
    <reaction evidence="1">
        <text>ATP + protein L-histidine = ADP + protein N-phospho-L-histidine.</text>
        <dbReference type="EC" id="2.7.13.3"/>
    </reaction>
</comment>
<dbReference type="PANTHER" id="PTHR24421:SF10">
    <property type="entry name" value="NITRATE_NITRITE SENSOR PROTEIN NARQ"/>
    <property type="match status" value="1"/>
</dbReference>
<dbReference type="InterPro" id="IPR036890">
    <property type="entry name" value="HATPase_C_sf"/>
</dbReference>
<feature type="transmembrane region" description="Helical" evidence="10">
    <location>
        <begin position="41"/>
        <end position="59"/>
    </location>
</feature>
<keyword evidence="6 13" id="KW-0418">Kinase</keyword>
<gene>
    <name evidence="13" type="ORF">QU665_06445</name>
</gene>
<organism evidence="13 14">
    <name type="scientific">Actinomyces oris</name>
    <dbReference type="NCBI Taxonomy" id="544580"/>
    <lineage>
        <taxon>Bacteria</taxon>
        <taxon>Bacillati</taxon>
        <taxon>Actinomycetota</taxon>
        <taxon>Actinomycetes</taxon>
        <taxon>Actinomycetales</taxon>
        <taxon>Actinomycetaceae</taxon>
        <taxon>Actinomyces</taxon>
    </lineage>
</organism>
<accession>A0AAW9KHX7</accession>
<dbReference type="AlphaFoldDB" id="A0AAW9KHX7"/>
<evidence type="ECO:0000256" key="6">
    <source>
        <dbReference type="ARBA" id="ARBA00022777"/>
    </source>
</evidence>
<feature type="domain" description="Histidine kinase/HSP90-like ATPase" evidence="12">
    <location>
        <begin position="208"/>
        <end position="273"/>
    </location>
</feature>
<feature type="region of interest" description="Disordered" evidence="9">
    <location>
        <begin position="316"/>
        <end position="356"/>
    </location>
</feature>
<evidence type="ECO:0000259" key="12">
    <source>
        <dbReference type="Pfam" id="PF13581"/>
    </source>
</evidence>
<dbReference type="Gene3D" id="3.30.565.10">
    <property type="entry name" value="Histidine kinase-like ATPase, C-terminal domain"/>
    <property type="match status" value="1"/>
</dbReference>
<keyword evidence="7" id="KW-0067">ATP-binding</keyword>
<dbReference type="SUPFAM" id="SSF55874">
    <property type="entry name" value="ATPase domain of HSP90 chaperone/DNA topoisomerase II/histidine kinase"/>
    <property type="match status" value="1"/>
</dbReference>
<feature type="transmembrane region" description="Helical" evidence="10">
    <location>
        <begin position="12"/>
        <end position="35"/>
    </location>
</feature>
<reference evidence="13 14" key="1">
    <citation type="submission" date="2023-06" db="EMBL/GenBank/DDBJ databases">
        <title>Actinomyces orist ORNL 0101 HMT-893 genome.</title>
        <authorList>
            <person name="Johnston C.D."/>
            <person name="Chen T."/>
            <person name="Dewhirst F.E."/>
        </authorList>
    </citation>
    <scope>NUCLEOTIDE SEQUENCE [LARGE SCALE GENOMIC DNA]</scope>
    <source>
        <strain evidence="13 14">ORNL 0101</strain>
    </source>
</reference>
<keyword evidence="10" id="KW-1133">Transmembrane helix</keyword>
<feature type="compositionally biased region" description="Basic and acidic residues" evidence="9">
    <location>
        <begin position="347"/>
        <end position="356"/>
    </location>
</feature>
<evidence type="ECO:0000256" key="5">
    <source>
        <dbReference type="ARBA" id="ARBA00022741"/>
    </source>
</evidence>
<dbReference type="Pfam" id="PF13581">
    <property type="entry name" value="HATPase_c_2"/>
    <property type="match status" value="1"/>
</dbReference>
<evidence type="ECO:0000256" key="9">
    <source>
        <dbReference type="SAM" id="MobiDB-lite"/>
    </source>
</evidence>
<keyword evidence="10" id="KW-0472">Membrane</keyword>
<feature type="domain" description="Signal transduction histidine kinase subgroup 3 dimerisation and phosphoacceptor" evidence="11">
    <location>
        <begin position="84"/>
        <end position="147"/>
    </location>
</feature>
<evidence type="ECO:0000313" key="13">
    <source>
        <dbReference type="EMBL" id="MEA1304705.1"/>
    </source>
</evidence>
<dbReference type="GO" id="GO:0000155">
    <property type="term" value="F:phosphorelay sensor kinase activity"/>
    <property type="evidence" value="ECO:0007669"/>
    <property type="project" value="InterPro"/>
</dbReference>
<keyword evidence="8" id="KW-0902">Two-component regulatory system</keyword>
<dbReference type="GO" id="GO:0016020">
    <property type="term" value="C:membrane"/>
    <property type="evidence" value="ECO:0007669"/>
    <property type="project" value="InterPro"/>
</dbReference>